<dbReference type="GO" id="GO:0017000">
    <property type="term" value="P:antibiotic biosynthetic process"/>
    <property type="evidence" value="ECO:0007669"/>
    <property type="project" value="UniProtKB-ARBA"/>
</dbReference>
<evidence type="ECO:0000259" key="1">
    <source>
        <dbReference type="Pfam" id="PF06722"/>
    </source>
</evidence>
<dbReference type="GO" id="GO:0008194">
    <property type="term" value="F:UDP-glycosyltransferase activity"/>
    <property type="evidence" value="ECO:0007669"/>
    <property type="project" value="InterPro"/>
</dbReference>
<feature type="domain" description="Erythromycin biosynthesis protein CIII-like C-terminal" evidence="1">
    <location>
        <begin position="288"/>
        <end position="427"/>
    </location>
</feature>
<dbReference type="Gene3D" id="3.40.50.2000">
    <property type="entry name" value="Glycogen Phosphorylase B"/>
    <property type="match status" value="2"/>
</dbReference>
<evidence type="ECO:0000313" key="3">
    <source>
        <dbReference type="Proteomes" id="UP000649753"/>
    </source>
</evidence>
<accession>A0A927M515</accession>
<reference evidence="2" key="1">
    <citation type="submission" date="2020-10" db="EMBL/GenBank/DDBJ databases">
        <title>Sequencing the genomes of 1000 actinobacteria strains.</title>
        <authorList>
            <person name="Klenk H.-P."/>
        </authorList>
    </citation>
    <scope>NUCLEOTIDE SEQUENCE</scope>
    <source>
        <strain evidence="2">DSM 46832</strain>
    </source>
</reference>
<dbReference type="InterPro" id="IPR010610">
    <property type="entry name" value="EryCIII-like_C"/>
</dbReference>
<name>A0A927M515_9ACTN</name>
<dbReference type="GO" id="GO:0016758">
    <property type="term" value="F:hexosyltransferase activity"/>
    <property type="evidence" value="ECO:0007669"/>
    <property type="project" value="UniProtKB-ARBA"/>
</dbReference>
<dbReference type="EMBL" id="JADBEB010000001">
    <property type="protein sequence ID" value="MBE1484600.1"/>
    <property type="molecule type" value="Genomic_DNA"/>
</dbReference>
<comment type="caution">
    <text evidence="2">The sequence shown here is derived from an EMBL/GenBank/DDBJ whole genome shotgun (WGS) entry which is preliminary data.</text>
</comment>
<dbReference type="AlphaFoldDB" id="A0A927M515"/>
<organism evidence="2 3">
    <name type="scientific">Plantactinospora soyae</name>
    <dbReference type="NCBI Taxonomy" id="1544732"/>
    <lineage>
        <taxon>Bacteria</taxon>
        <taxon>Bacillati</taxon>
        <taxon>Actinomycetota</taxon>
        <taxon>Actinomycetes</taxon>
        <taxon>Micromonosporales</taxon>
        <taxon>Micromonosporaceae</taxon>
        <taxon>Plantactinospora</taxon>
    </lineage>
</organism>
<dbReference type="InterPro" id="IPR002213">
    <property type="entry name" value="UDP_glucos_trans"/>
</dbReference>
<dbReference type="Proteomes" id="UP000649753">
    <property type="component" value="Unassembled WGS sequence"/>
</dbReference>
<dbReference type="SUPFAM" id="SSF53756">
    <property type="entry name" value="UDP-Glycosyltransferase/glycogen phosphorylase"/>
    <property type="match status" value="1"/>
</dbReference>
<dbReference type="PANTHER" id="PTHR48050">
    <property type="entry name" value="STEROL 3-BETA-GLUCOSYLTRANSFERASE"/>
    <property type="match status" value="1"/>
</dbReference>
<dbReference type="Pfam" id="PF06722">
    <property type="entry name" value="EryCIII-like_C"/>
    <property type="match status" value="1"/>
</dbReference>
<sequence>MQNSEGIGVICLLPHCAYLSQTSRMLEIHRALTARGVPVRVATHGGTHERVLARAGVAYDVIGPPMSAERCARFVREQPSSGPVWQSAYSDDELRAYVRAEVDYFREHRISVAVTGFTLSTVLSTGAAGIRLVTEHSASWVPPVLERGLLPVPTRPVVPALRFLPGPVVRRLLGAAPPRVNFYCAGFNRVAAELGLPPVPSLAALLLGDLTLVTEAPEVLGVPAAEIADWSPAGRRGYRPETRLRCTGPLFAHLDIPVPSRVDQFLNRPGPVVYLAITSSPAELVRAVVRALGVLDARVLVAATVHDLGDLEGPRVMVGGVLPSHLIMPRVDLAITAGGQGSVQTAMAGGTPLLGLPLQLEQELNISLVERLGAARRVALRHAGTAELADTARAMLADQRYRKAAERIRDRYAGIDGPANAAEAIIEYAGAR</sequence>
<dbReference type="CDD" id="cd03784">
    <property type="entry name" value="GT1_Gtf-like"/>
    <property type="match status" value="1"/>
</dbReference>
<keyword evidence="3" id="KW-1185">Reference proteome</keyword>
<dbReference type="RefSeq" id="WP_192764939.1">
    <property type="nucleotide sequence ID" value="NZ_JADBEB010000001.1"/>
</dbReference>
<dbReference type="PANTHER" id="PTHR48050:SF13">
    <property type="entry name" value="STEROL 3-BETA-GLUCOSYLTRANSFERASE UGT80A2"/>
    <property type="match status" value="1"/>
</dbReference>
<proteinExistence type="predicted"/>
<protein>
    <submittedName>
        <fullName evidence="2">UDP:flavonoid glycosyltransferase YjiC (YdhE family)</fullName>
    </submittedName>
</protein>
<evidence type="ECO:0000313" key="2">
    <source>
        <dbReference type="EMBL" id="MBE1484600.1"/>
    </source>
</evidence>
<gene>
    <name evidence="2" type="ORF">H4W31_000238</name>
</gene>
<dbReference type="InterPro" id="IPR050426">
    <property type="entry name" value="Glycosyltransferase_28"/>
</dbReference>